<dbReference type="Proteomes" id="UP000054558">
    <property type="component" value="Unassembled WGS sequence"/>
</dbReference>
<reference evidence="2 3" key="1">
    <citation type="journal article" date="2014" name="Nat. Commun.">
        <title>Klebsormidium flaccidum genome reveals primary factors for plant terrestrial adaptation.</title>
        <authorList>
            <person name="Hori K."/>
            <person name="Maruyama F."/>
            <person name="Fujisawa T."/>
            <person name="Togashi T."/>
            <person name="Yamamoto N."/>
            <person name="Seo M."/>
            <person name="Sato S."/>
            <person name="Yamada T."/>
            <person name="Mori H."/>
            <person name="Tajima N."/>
            <person name="Moriyama T."/>
            <person name="Ikeuchi M."/>
            <person name="Watanabe M."/>
            <person name="Wada H."/>
            <person name="Kobayashi K."/>
            <person name="Saito M."/>
            <person name="Masuda T."/>
            <person name="Sasaki-Sekimoto Y."/>
            <person name="Mashiguchi K."/>
            <person name="Awai K."/>
            <person name="Shimojima M."/>
            <person name="Masuda S."/>
            <person name="Iwai M."/>
            <person name="Nobusawa T."/>
            <person name="Narise T."/>
            <person name="Kondo S."/>
            <person name="Saito H."/>
            <person name="Sato R."/>
            <person name="Murakawa M."/>
            <person name="Ihara Y."/>
            <person name="Oshima-Yamada Y."/>
            <person name="Ohtaka K."/>
            <person name="Satoh M."/>
            <person name="Sonobe K."/>
            <person name="Ishii M."/>
            <person name="Ohtani R."/>
            <person name="Kanamori-Sato M."/>
            <person name="Honoki R."/>
            <person name="Miyazaki D."/>
            <person name="Mochizuki H."/>
            <person name="Umetsu J."/>
            <person name="Higashi K."/>
            <person name="Shibata D."/>
            <person name="Kamiya Y."/>
            <person name="Sato N."/>
            <person name="Nakamura Y."/>
            <person name="Tabata S."/>
            <person name="Ida S."/>
            <person name="Kurokawa K."/>
            <person name="Ohta H."/>
        </authorList>
    </citation>
    <scope>NUCLEOTIDE SEQUENCE [LARGE SCALE GENOMIC DNA]</scope>
    <source>
        <strain evidence="2 3">NIES-2285</strain>
    </source>
</reference>
<evidence type="ECO:0000313" key="3">
    <source>
        <dbReference type="Proteomes" id="UP000054558"/>
    </source>
</evidence>
<organism evidence="2 3">
    <name type="scientific">Klebsormidium nitens</name>
    <name type="common">Green alga</name>
    <name type="synonym">Ulothrix nitens</name>
    <dbReference type="NCBI Taxonomy" id="105231"/>
    <lineage>
        <taxon>Eukaryota</taxon>
        <taxon>Viridiplantae</taxon>
        <taxon>Streptophyta</taxon>
        <taxon>Klebsormidiophyceae</taxon>
        <taxon>Klebsormidiales</taxon>
        <taxon>Klebsormidiaceae</taxon>
        <taxon>Klebsormidium</taxon>
    </lineage>
</organism>
<evidence type="ECO:0000259" key="1">
    <source>
        <dbReference type="Pfam" id="PF23162"/>
    </source>
</evidence>
<accession>A0A1Y1I2F4</accession>
<name>A0A1Y1I2F4_KLENI</name>
<gene>
    <name evidence="2" type="ORF">KFL_002190570</name>
</gene>
<dbReference type="InterPro" id="IPR056443">
    <property type="entry name" value="AEP_C962R"/>
</dbReference>
<dbReference type="OrthoDB" id="10686549at2759"/>
<dbReference type="EMBL" id="DF237168">
    <property type="protein sequence ID" value="GAQ85105.1"/>
    <property type="molecule type" value="Genomic_DNA"/>
</dbReference>
<dbReference type="Pfam" id="PF23162">
    <property type="entry name" value="AEP_C962R"/>
    <property type="match status" value="1"/>
</dbReference>
<dbReference type="AlphaFoldDB" id="A0A1Y1I2F4"/>
<protein>
    <recommendedName>
        <fullName evidence="1">C962R-like N-terminal AEP domain-containing protein</fullName>
    </recommendedName>
</protein>
<proteinExistence type="predicted"/>
<sequence>MDPPGKRRRLEADGVEGLNASIRAWAVREGILFGKPPTHSAFPIGRQAGFSFRIETKAQNKKLRDIIARDPGRPFAITERAQGVFAFFLDVDLHSGETTDWDTSTEEAVRSVLEALSRSFPRSRSIVTASTTVTLPDKRRVTVAEASGSAGKRGVHIVFPRILVDKERAMTIRRSLVSALSRSGSDTGRDWAQILDESVYKTGSGLRKLWATKTVKDKGSTIAHVVPQDSATAMKKRDIWLSDTAPLTALPVALAPFAVSKSLTPSRKSKTARAPVSESMPDVLSDACARILRDVFAGNDIGARFRAKRIGDTRIVVQTDSRSCPFRGGMDHTSHHAYATMDVHGVAHLACHGSTCKGRRLVGRALRTEELAMLFPGYDALERGTGIPTWSALRALTPTKRAFVLGYLRDRFANDADKVFQARLKSFGASGPE</sequence>
<keyword evidence="3" id="KW-1185">Reference proteome</keyword>
<feature type="domain" description="C962R-like N-terminal AEP" evidence="1">
    <location>
        <begin position="69"/>
        <end position="214"/>
    </location>
</feature>
<evidence type="ECO:0000313" key="2">
    <source>
        <dbReference type="EMBL" id="GAQ85105.1"/>
    </source>
</evidence>